<dbReference type="Gene3D" id="3.30.2350.10">
    <property type="entry name" value="Pseudouridine synthase"/>
    <property type="match status" value="1"/>
</dbReference>
<dbReference type="GO" id="GO:0001522">
    <property type="term" value="P:pseudouridine synthesis"/>
    <property type="evidence" value="ECO:0007669"/>
    <property type="project" value="InterPro"/>
</dbReference>
<dbReference type="GO" id="GO:0003723">
    <property type="term" value="F:RNA binding"/>
    <property type="evidence" value="ECO:0007669"/>
    <property type="project" value="InterPro"/>
</dbReference>
<evidence type="ECO:0000313" key="1">
    <source>
        <dbReference type="EMBL" id="MPN64562.1"/>
    </source>
</evidence>
<organism evidence="1">
    <name type="scientific">bioreactor metagenome</name>
    <dbReference type="NCBI Taxonomy" id="1076179"/>
    <lineage>
        <taxon>unclassified sequences</taxon>
        <taxon>metagenomes</taxon>
        <taxon>ecological metagenomes</taxon>
    </lineage>
</organism>
<sequence>MAKGVPVLGRMTLPCRARKTGPRSFRIILVQGLNRQIRRMCEYLGFGVTGLKRLRVMNVHLGGMRPGQWRLLSDSELSALKKALDQNNGKQA</sequence>
<dbReference type="SUPFAM" id="SSF55120">
    <property type="entry name" value="Pseudouridine synthase"/>
    <property type="match status" value="1"/>
</dbReference>
<name>A0A645JMN9_9ZZZZ</name>
<dbReference type="EMBL" id="VSSQ01145623">
    <property type="protein sequence ID" value="MPN64562.1"/>
    <property type="molecule type" value="Genomic_DNA"/>
</dbReference>
<proteinExistence type="predicted"/>
<dbReference type="EC" id="5.4.99.21" evidence="1"/>
<dbReference type="InterPro" id="IPR020103">
    <property type="entry name" value="PsdUridine_synth_cat_dom_sf"/>
</dbReference>
<reference evidence="1" key="1">
    <citation type="submission" date="2019-08" db="EMBL/GenBank/DDBJ databases">
        <authorList>
            <person name="Kucharzyk K."/>
            <person name="Murdoch R.W."/>
            <person name="Higgins S."/>
            <person name="Loffler F."/>
        </authorList>
    </citation>
    <scope>NUCLEOTIDE SEQUENCE</scope>
</reference>
<protein>
    <submittedName>
        <fullName evidence="1">23S rRNA pseudouridine(2604) synthase</fullName>
        <ecNumber evidence="1">5.4.99.21</ecNumber>
    </submittedName>
</protein>
<dbReference type="AlphaFoldDB" id="A0A645JMN9"/>
<keyword evidence="1" id="KW-0413">Isomerase</keyword>
<dbReference type="InterPro" id="IPR050343">
    <property type="entry name" value="RsuA_PseudoU_synthase"/>
</dbReference>
<dbReference type="PANTHER" id="PTHR47683:SF2">
    <property type="entry name" value="RNA-BINDING S4 DOMAIN-CONTAINING PROTEIN"/>
    <property type="match status" value="1"/>
</dbReference>
<comment type="caution">
    <text evidence="1">The sequence shown here is derived from an EMBL/GenBank/DDBJ whole genome shotgun (WGS) entry which is preliminary data.</text>
</comment>
<dbReference type="PANTHER" id="PTHR47683">
    <property type="entry name" value="PSEUDOURIDINE SYNTHASE FAMILY PROTEIN-RELATED"/>
    <property type="match status" value="1"/>
</dbReference>
<gene>
    <name evidence="1" type="primary">rluF_14</name>
    <name evidence="1" type="ORF">SDC9_212337</name>
</gene>
<accession>A0A645JMN9</accession>
<dbReference type="GO" id="GO:0160138">
    <property type="term" value="F:23S rRNA pseudouridine(2604) synthase activity"/>
    <property type="evidence" value="ECO:0007669"/>
    <property type="project" value="UniProtKB-EC"/>
</dbReference>